<dbReference type="Proteomes" id="UP000199352">
    <property type="component" value="Unassembled WGS sequence"/>
</dbReference>
<sequence length="330" mass="35345">MTGTRLTDLVTGHIGDLMDHPMLTAALSAVARGWYVFPARRGDKLPALHHTNQCPGTGACRDGHRTPEQRAMNNPDQVRWYWSSMSFRGCNVAIACEPSRLVVLDLDMPKDGEQPPPRWNQPGITCGLDVLAALCGEAGEPLPLDTYTVTTPSGGLHLYFAAPQGVELRNTAGERGRGLGWRVDTRAGGGYVLAAGSHVDGRPYLLSEDAAVAPLPQWLCQRLAFTPRPPRQAVSVDLSATRVGRYVESALRNEVAKVLAAQEGTRNHTLFAATVALGQLVAGGALPEGVARTALEHAGLSVGLSQWEVRNTLDSGLRAGAERPRRVDVA</sequence>
<name>A0A1H9WVY4_9PSEU</name>
<dbReference type="STRING" id="402600.SAMN05216188_1483"/>
<dbReference type="SUPFAM" id="SSF56747">
    <property type="entry name" value="Prim-pol domain"/>
    <property type="match status" value="1"/>
</dbReference>
<evidence type="ECO:0000259" key="1">
    <source>
        <dbReference type="SMART" id="SM00943"/>
    </source>
</evidence>
<dbReference type="EMBL" id="FOFR01000048">
    <property type="protein sequence ID" value="SES38100.1"/>
    <property type="molecule type" value="Genomic_DNA"/>
</dbReference>
<dbReference type="AlphaFoldDB" id="A0A1H9WVY4"/>
<dbReference type="SMART" id="SM00943">
    <property type="entry name" value="Prim-Pol"/>
    <property type="match status" value="1"/>
</dbReference>
<evidence type="ECO:0000313" key="2">
    <source>
        <dbReference type="EMBL" id="SES38100.1"/>
    </source>
</evidence>
<protein>
    <submittedName>
        <fullName evidence="2">Bifunctional DNA primase/polymerase, N-terminal</fullName>
    </submittedName>
</protein>
<reference evidence="3" key="1">
    <citation type="submission" date="2016-10" db="EMBL/GenBank/DDBJ databases">
        <authorList>
            <person name="Varghese N."/>
            <person name="Submissions S."/>
        </authorList>
    </citation>
    <scope>NUCLEOTIDE SEQUENCE [LARGE SCALE GENOMIC DNA]</scope>
    <source>
        <strain evidence="3">CGMCC 4.3525</strain>
    </source>
</reference>
<proteinExistence type="predicted"/>
<dbReference type="InterPro" id="IPR015330">
    <property type="entry name" value="DNA_primase/pol_bifunc_N"/>
</dbReference>
<evidence type="ECO:0000313" key="3">
    <source>
        <dbReference type="Proteomes" id="UP000199352"/>
    </source>
</evidence>
<organism evidence="2 3">
    <name type="scientific">Lentzea xinjiangensis</name>
    <dbReference type="NCBI Taxonomy" id="402600"/>
    <lineage>
        <taxon>Bacteria</taxon>
        <taxon>Bacillati</taxon>
        <taxon>Actinomycetota</taxon>
        <taxon>Actinomycetes</taxon>
        <taxon>Pseudonocardiales</taxon>
        <taxon>Pseudonocardiaceae</taxon>
        <taxon>Lentzea</taxon>
    </lineage>
</organism>
<gene>
    <name evidence="2" type="ORF">SAMN05216188_1483</name>
</gene>
<dbReference type="Pfam" id="PF09250">
    <property type="entry name" value="Prim-Pol"/>
    <property type="match status" value="1"/>
</dbReference>
<accession>A0A1H9WVY4</accession>
<feature type="domain" description="DNA primase/polymerase bifunctional N-terminal" evidence="1">
    <location>
        <begin position="26"/>
        <end position="219"/>
    </location>
</feature>
<dbReference type="CDD" id="cd04859">
    <property type="entry name" value="Prim_Pol"/>
    <property type="match status" value="1"/>
</dbReference>
<keyword evidence="3" id="KW-1185">Reference proteome</keyword>